<evidence type="ECO:0000256" key="1">
    <source>
        <dbReference type="SAM" id="Phobius"/>
    </source>
</evidence>
<proteinExistence type="predicted"/>
<keyword evidence="1" id="KW-1133">Transmembrane helix</keyword>
<dbReference type="HOGENOM" id="CLU_1322389_0_0_1"/>
<reference evidence="2" key="2">
    <citation type="submission" date="2015-02" db="UniProtKB">
        <authorList>
            <consortium name="EnsemblMetazoa"/>
        </authorList>
    </citation>
    <scope>IDENTIFICATION</scope>
</reference>
<organism evidence="2 3">
    <name type="scientific">Strigamia maritima</name>
    <name type="common">European centipede</name>
    <name type="synonym">Geophilus maritimus</name>
    <dbReference type="NCBI Taxonomy" id="126957"/>
    <lineage>
        <taxon>Eukaryota</taxon>
        <taxon>Metazoa</taxon>
        <taxon>Ecdysozoa</taxon>
        <taxon>Arthropoda</taxon>
        <taxon>Myriapoda</taxon>
        <taxon>Chilopoda</taxon>
        <taxon>Pleurostigmophora</taxon>
        <taxon>Geophilomorpha</taxon>
        <taxon>Linotaeniidae</taxon>
        <taxon>Strigamia</taxon>
    </lineage>
</organism>
<evidence type="ECO:0000313" key="3">
    <source>
        <dbReference type="Proteomes" id="UP000014500"/>
    </source>
</evidence>
<keyword evidence="1" id="KW-0812">Transmembrane</keyword>
<feature type="transmembrane region" description="Helical" evidence="1">
    <location>
        <begin position="35"/>
        <end position="55"/>
    </location>
</feature>
<sequence>MSNQSVLKPNLTATGRDYNNNNNAGMAFPNLETSLTTLAFISFGAFLLSMIMQAMNVTGRRRRDTDFCTENCEGNIYDLSEATRLALKALNFAIFDRDLADCEARALCNTFSKTRQMGGIVTLAPFITRLSLKFLHERKSHIFTSDKWEILKKITSSDECEVNFIDCVDNSDKLINRKSDNDADKKLMLIGNWQFKRKKLRPWQIGKE</sequence>
<dbReference type="AlphaFoldDB" id="T1JF75"/>
<dbReference type="EMBL" id="JH432147">
    <property type="status" value="NOT_ANNOTATED_CDS"/>
    <property type="molecule type" value="Genomic_DNA"/>
</dbReference>
<dbReference type="Proteomes" id="UP000014500">
    <property type="component" value="Unassembled WGS sequence"/>
</dbReference>
<keyword evidence="3" id="KW-1185">Reference proteome</keyword>
<accession>T1JF75</accession>
<protein>
    <submittedName>
        <fullName evidence="2">Uncharacterized protein</fullName>
    </submittedName>
</protein>
<dbReference type="EnsemblMetazoa" id="SMAR012485-RA">
    <property type="protein sequence ID" value="SMAR012485-PA"/>
    <property type="gene ID" value="SMAR012485"/>
</dbReference>
<name>T1JF75_STRMM</name>
<evidence type="ECO:0000313" key="2">
    <source>
        <dbReference type="EnsemblMetazoa" id="SMAR012485-PA"/>
    </source>
</evidence>
<keyword evidence="1" id="KW-0472">Membrane</keyword>
<reference evidence="3" key="1">
    <citation type="submission" date="2011-05" db="EMBL/GenBank/DDBJ databases">
        <authorList>
            <person name="Richards S.R."/>
            <person name="Qu J."/>
            <person name="Jiang H."/>
            <person name="Jhangiani S.N."/>
            <person name="Agravi P."/>
            <person name="Goodspeed R."/>
            <person name="Gross S."/>
            <person name="Mandapat C."/>
            <person name="Jackson L."/>
            <person name="Mathew T."/>
            <person name="Pu L."/>
            <person name="Thornton R."/>
            <person name="Saada N."/>
            <person name="Wilczek-Boney K.B."/>
            <person name="Lee S."/>
            <person name="Kovar C."/>
            <person name="Wu Y."/>
            <person name="Scherer S.E."/>
            <person name="Worley K.C."/>
            <person name="Muzny D.M."/>
            <person name="Gibbs R."/>
        </authorList>
    </citation>
    <scope>NUCLEOTIDE SEQUENCE</scope>
    <source>
        <strain evidence="3">Brora</strain>
    </source>
</reference>